<evidence type="ECO:0000313" key="1">
    <source>
        <dbReference type="EMBL" id="CAL4187098.1"/>
    </source>
</evidence>
<dbReference type="EMBL" id="CAXKWB010063996">
    <property type="protein sequence ID" value="CAL4187098.1"/>
    <property type="molecule type" value="Genomic_DNA"/>
</dbReference>
<reference evidence="1 2" key="1">
    <citation type="submission" date="2024-05" db="EMBL/GenBank/DDBJ databases">
        <authorList>
            <person name="Wallberg A."/>
        </authorList>
    </citation>
    <scope>NUCLEOTIDE SEQUENCE [LARGE SCALE GENOMIC DNA]</scope>
</reference>
<name>A0AAV2SI76_MEGNR</name>
<accession>A0AAV2SI76</accession>
<keyword evidence="2" id="KW-1185">Reference proteome</keyword>
<dbReference type="Proteomes" id="UP001497623">
    <property type="component" value="Unassembled WGS sequence"/>
</dbReference>
<comment type="caution">
    <text evidence="1">The sequence shown here is derived from an EMBL/GenBank/DDBJ whole genome shotgun (WGS) entry which is preliminary data.</text>
</comment>
<sequence length="216" mass="24900">MANRKPVCETSFSKLCEALKPRVREFDPESVPIKDRIGYIRRWFGAFSMEVSGLCMCGGIDESALEEKHYNILVRSKLPYTSVRMIETHLLTEAKCKTLDILTLVEFEEILTKIYCIIEHPVIGVLNALGSHRDMKSKDSCMLDHFDNFQNNLHPCFYPTTDKEFRDFPDLIKRAAFFASLDDPEVQDELLKIPEDKASLVEYTLTANTISMQKRH</sequence>
<gene>
    <name evidence="1" type="ORF">MNOR_LOCUS36154</name>
</gene>
<organism evidence="1 2">
    <name type="scientific">Meganyctiphanes norvegica</name>
    <name type="common">Northern krill</name>
    <name type="synonym">Thysanopoda norvegica</name>
    <dbReference type="NCBI Taxonomy" id="48144"/>
    <lineage>
        <taxon>Eukaryota</taxon>
        <taxon>Metazoa</taxon>
        <taxon>Ecdysozoa</taxon>
        <taxon>Arthropoda</taxon>
        <taxon>Crustacea</taxon>
        <taxon>Multicrustacea</taxon>
        <taxon>Malacostraca</taxon>
        <taxon>Eumalacostraca</taxon>
        <taxon>Eucarida</taxon>
        <taxon>Euphausiacea</taxon>
        <taxon>Euphausiidae</taxon>
        <taxon>Meganyctiphanes</taxon>
    </lineage>
</organism>
<proteinExistence type="predicted"/>
<evidence type="ECO:0000313" key="2">
    <source>
        <dbReference type="Proteomes" id="UP001497623"/>
    </source>
</evidence>
<protein>
    <submittedName>
        <fullName evidence="1">Uncharacterized protein</fullName>
    </submittedName>
</protein>
<dbReference type="AlphaFoldDB" id="A0AAV2SI76"/>